<gene>
    <name evidence="1" type="ORF">ATO12_21635</name>
</gene>
<evidence type="ECO:0008006" key="3">
    <source>
        <dbReference type="Google" id="ProtNLM"/>
    </source>
</evidence>
<dbReference type="EMBL" id="AQRA01000007">
    <property type="protein sequence ID" value="EZH72739.1"/>
    <property type="molecule type" value="Genomic_DNA"/>
</dbReference>
<keyword evidence="2" id="KW-1185">Reference proteome</keyword>
<dbReference type="AlphaFoldDB" id="A0A023BRY8"/>
<sequence>MLLFIVLIASCKQKDKERKITSNPNKITFEVNEGTEFLLTAFNLAVEKEMSDEYKPCETSYVKRLNDYFAEYKEHPFLKYIFDEVNSGTDFSSVGLVITNLETMELNSDIDIELIKRKIYTNDINNFRKLAADFYRVTKFNSFFKSNKEYYATSNSKIKRQVEAENLLGKIQEFYQDDRDGLEFKVFVELTNNSESQAVDFYDNYNPNIRAITLGNFCDLSSESKPQNEVLDIENYQGVFCHEISHLYTTSIFLDKYIGDVEDFRVLFDDKLTKLQIKDRVDHMIIRPLQAVLTKRIFNDLAGSNFYKKQPNSIEKNIYLLFSEYKPNGNKTFESYYKEAIKIIRNKG</sequence>
<name>A0A023BRY8_9FLAO</name>
<proteinExistence type="predicted"/>
<accession>A0A023BRY8</accession>
<dbReference type="STRING" id="1317122.ATO12_21635"/>
<evidence type="ECO:0000313" key="1">
    <source>
        <dbReference type="EMBL" id="EZH72739.1"/>
    </source>
</evidence>
<protein>
    <recommendedName>
        <fullName evidence="3">DUF4932 domain-containing protein</fullName>
    </recommendedName>
</protein>
<dbReference type="Proteomes" id="UP000023541">
    <property type="component" value="Unassembled WGS sequence"/>
</dbReference>
<evidence type="ECO:0000313" key="2">
    <source>
        <dbReference type="Proteomes" id="UP000023541"/>
    </source>
</evidence>
<comment type="caution">
    <text evidence="1">The sequence shown here is derived from an EMBL/GenBank/DDBJ whole genome shotgun (WGS) entry which is preliminary data.</text>
</comment>
<reference evidence="1 2" key="1">
    <citation type="submission" date="2014-04" db="EMBL/GenBank/DDBJ databases">
        <title>Aquimarina sp. 22II-S11-z7 Genome Sequencing.</title>
        <authorList>
            <person name="Lai Q."/>
        </authorList>
    </citation>
    <scope>NUCLEOTIDE SEQUENCE [LARGE SCALE GENOMIC DNA]</scope>
    <source>
        <strain evidence="1 2">22II-S11-z7</strain>
    </source>
</reference>
<organism evidence="1 2">
    <name type="scientific">Aquimarina atlantica</name>
    <dbReference type="NCBI Taxonomy" id="1317122"/>
    <lineage>
        <taxon>Bacteria</taxon>
        <taxon>Pseudomonadati</taxon>
        <taxon>Bacteroidota</taxon>
        <taxon>Flavobacteriia</taxon>
        <taxon>Flavobacteriales</taxon>
        <taxon>Flavobacteriaceae</taxon>
        <taxon>Aquimarina</taxon>
    </lineage>
</organism>
<dbReference type="eggNOG" id="ENOG5032WD3">
    <property type="taxonomic scope" value="Bacteria"/>
</dbReference>